<dbReference type="PANTHER" id="PTHR42855">
    <property type="entry name" value="ABC TRANSPORTER ATP-BINDING SUBUNIT"/>
    <property type="match status" value="1"/>
</dbReference>
<gene>
    <name evidence="5" type="primary">abc-f</name>
    <name evidence="5" type="ORF">HUG20_05055</name>
</gene>
<dbReference type="Gene3D" id="3.40.50.300">
    <property type="entry name" value="P-loop containing nucleotide triphosphate hydrolases"/>
    <property type="match status" value="3"/>
</dbReference>
<name>A0A7T7CER4_9BACI</name>
<evidence type="ECO:0000259" key="4">
    <source>
        <dbReference type="PROSITE" id="PS50893"/>
    </source>
</evidence>
<feature type="compositionally biased region" description="Basic and acidic residues" evidence="3">
    <location>
        <begin position="168"/>
        <end position="199"/>
    </location>
</feature>
<dbReference type="PROSITE" id="PS00211">
    <property type="entry name" value="ABC_TRANSPORTER_1"/>
    <property type="match status" value="1"/>
</dbReference>
<sequence length="526" mass="59308">MALVQLQNVHFNVKDRTLFHINDLTIHQGDRIGLIGRNGSGKTSLLQVINGEIPPASGTITKNASVALLPQIKPRMEQKSGGEISQAVINQTLAQAPELLLADEPTTHLDTAHMEKLEKQLQRRQEALVLVSHDRAFMDALCTKIWEIEDGQIREFTGNYSDYAQQKKEARQHHEKEYEKYAQKKKQLEEAMQQKEQKAQRATKKPKNVSKSEAKITGAKPYFAKKQKKLNQGVTSIQSRIDQLDKVEKIKELPPIKMQTTHEESLRNRTIIRGEQVTGTVGDHLLWKAFNFSVIGADKIAVIGPNGSGKTTFLRMMMDGHPSIQVSPSVSFGYFSQTLDVLETDISILENVSSTSPHDESLIRTVLARLSFLQDDVFKPVHVLSGGERVKVAFAKLFVSNANTLVLDEPTNYLDIDAMEALESLLVDYSGTVLFVSHDRHFLQNVATRIFAINNTAIHTFDGSYNDYMQTTPQKNHDPLQDELLKVETRISDVLSRLSITPTDALEAEFQQLLRQKKEINERLQH</sequence>
<keyword evidence="2" id="KW-0067">ATP-binding</keyword>
<dbReference type="InterPro" id="IPR003593">
    <property type="entry name" value="AAA+_ATPase"/>
</dbReference>
<dbReference type="PANTHER" id="PTHR42855:SF2">
    <property type="entry name" value="DRUG RESISTANCE ABC TRANSPORTER,ATP-BINDING PROTEIN"/>
    <property type="match status" value="1"/>
</dbReference>
<keyword evidence="6" id="KW-1185">Reference proteome</keyword>
<reference evidence="5 6" key="1">
    <citation type="submission" date="2020-06" db="EMBL/GenBank/DDBJ databases">
        <title>Genomic analysis of Salicibibacter sp. NKC21-4.</title>
        <authorList>
            <person name="Oh Y.J."/>
        </authorList>
    </citation>
    <scope>NUCLEOTIDE SEQUENCE [LARGE SCALE GENOMIC DNA]</scope>
    <source>
        <strain evidence="5 6">NKC21-4</strain>
    </source>
</reference>
<dbReference type="GO" id="GO:0016887">
    <property type="term" value="F:ATP hydrolysis activity"/>
    <property type="evidence" value="ECO:0007669"/>
    <property type="project" value="InterPro"/>
</dbReference>
<dbReference type="SUPFAM" id="SSF52540">
    <property type="entry name" value="P-loop containing nucleoside triphosphate hydrolases"/>
    <property type="match status" value="2"/>
</dbReference>
<dbReference type="Proteomes" id="UP000595349">
    <property type="component" value="Chromosome"/>
</dbReference>
<dbReference type="InterPro" id="IPR027417">
    <property type="entry name" value="P-loop_NTPase"/>
</dbReference>
<feature type="region of interest" description="Disordered" evidence="3">
    <location>
        <begin position="168"/>
        <end position="213"/>
    </location>
</feature>
<dbReference type="EMBL" id="CP054706">
    <property type="protein sequence ID" value="QQK79323.1"/>
    <property type="molecule type" value="Genomic_DNA"/>
</dbReference>
<proteinExistence type="predicted"/>
<dbReference type="AlphaFoldDB" id="A0A7T7CER4"/>
<evidence type="ECO:0000256" key="2">
    <source>
        <dbReference type="ARBA" id="ARBA00022840"/>
    </source>
</evidence>
<feature type="domain" description="ABC transporter" evidence="4">
    <location>
        <begin position="272"/>
        <end position="480"/>
    </location>
</feature>
<dbReference type="GO" id="GO:0005524">
    <property type="term" value="F:ATP binding"/>
    <property type="evidence" value="ECO:0007669"/>
    <property type="project" value="UniProtKB-KW"/>
</dbReference>
<protein>
    <submittedName>
        <fullName evidence="5">ABC-F type ribosomal protection protein</fullName>
    </submittedName>
</protein>
<dbReference type="Pfam" id="PF00005">
    <property type="entry name" value="ABC_tran"/>
    <property type="match status" value="2"/>
</dbReference>
<dbReference type="KEGG" id="scib:HUG20_05055"/>
<dbReference type="InterPro" id="IPR051309">
    <property type="entry name" value="ABCF_ATPase"/>
</dbReference>
<evidence type="ECO:0000313" key="6">
    <source>
        <dbReference type="Proteomes" id="UP000595349"/>
    </source>
</evidence>
<accession>A0A7T7CER4</accession>
<keyword evidence="1" id="KW-0547">Nucleotide-binding</keyword>
<dbReference type="CDD" id="cd03221">
    <property type="entry name" value="ABCF_EF-3"/>
    <property type="match status" value="2"/>
</dbReference>
<dbReference type="PROSITE" id="PS50893">
    <property type="entry name" value="ABC_TRANSPORTER_2"/>
    <property type="match status" value="2"/>
</dbReference>
<evidence type="ECO:0000256" key="1">
    <source>
        <dbReference type="ARBA" id="ARBA00022741"/>
    </source>
</evidence>
<dbReference type="NCBIfam" id="NF000170">
    <property type="entry name" value="ABCF_Vga_all"/>
    <property type="match status" value="1"/>
</dbReference>
<dbReference type="SMART" id="SM00382">
    <property type="entry name" value="AAA"/>
    <property type="match status" value="2"/>
</dbReference>
<evidence type="ECO:0000313" key="5">
    <source>
        <dbReference type="EMBL" id="QQK79323.1"/>
    </source>
</evidence>
<evidence type="ECO:0000256" key="3">
    <source>
        <dbReference type="SAM" id="MobiDB-lite"/>
    </source>
</evidence>
<dbReference type="InterPro" id="IPR017871">
    <property type="entry name" value="ABC_transporter-like_CS"/>
</dbReference>
<organism evidence="5 6">
    <name type="scientific">Salicibibacter cibi</name>
    <dbReference type="NCBI Taxonomy" id="2743001"/>
    <lineage>
        <taxon>Bacteria</taxon>
        <taxon>Bacillati</taxon>
        <taxon>Bacillota</taxon>
        <taxon>Bacilli</taxon>
        <taxon>Bacillales</taxon>
        <taxon>Bacillaceae</taxon>
        <taxon>Salicibibacter</taxon>
    </lineage>
</organism>
<dbReference type="InterPro" id="IPR003439">
    <property type="entry name" value="ABC_transporter-like_ATP-bd"/>
</dbReference>
<feature type="domain" description="ABC transporter" evidence="4">
    <location>
        <begin position="4"/>
        <end position="175"/>
    </location>
</feature>
<dbReference type="NCBIfam" id="NF000355">
    <property type="entry name" value="ribo_prot_ABC_F"/>
    <property type="match status" value="1"/>
</dbReference>